<comment type="caution">
    <text evidence="1">The sequence shown here is derived from an EMBL/GenBank/DDBJ whole genome shotgun (WGS) entry which is preliminary data.</text>
</comment>
<evidence type="ECO:0000313" key="1">
    <source>
        <dbReference type="EMBL" id="NDU98260.1"/>
    </source>
</evidence>
<gene>
    <name evidence="1" type="ORF">GK108_25470</name>
</gene>
<organism evidence="1 2">
    <name type="scientific">Spirosoma terrae</name>
    <dbReference type="NCBI Taxonomy" id="1968276"/>
    <lineage>
        <taxon>Bacteria</taxon>
        <taxon>Pseudomonadati</taxon>
        <taxon>Bacteroidota</taxon>
        <taxon>Cytophagia</taxon>
        <taxon>Cytophagales</taxon>
        <taxon>Cytophagaceae</taxon>
        <taxon>Spirosoma</taxon>
    </lineage>
</organism>
<dbReference type="AlphaFoldDB" id="A0A6L9LCT7"/>
<proteinExistence type="predicted"/>
<evidence type="ECO:0000313" key="2">
    <source>
        <dbReference type="Proteomes" id="UP000474175"/>
    </source>
</evidence>
<sequence length="166" mass="19523">MAQDIPNNQYDFSFAGSEQNLYYFTTHLEIIYEVKFVPSSYLFFDYIDDHVNAFEMVISVVDNPIGKRIPADPLTEPTIRAIFYDFFRSLDHVIIYICDSSDGRQEARFRKFTNWYYKNIAVDLFKMDARLPDGDRFTLLSGILSKKHPHFSQFVELFKNLAEADK</sequence>
<dbReference type="EMBL" id="JAAFZH010000016">
    <property type="protein sequence ID" value="NDU98260.1"/>
    <property type="molecule type" value="Genomic_DNA"/>
</dbReference>
<dbReference type="RefSeq" id="WP_163954395.1">
    <property type="nucleotide sequence ID" value="NZ_JAAFZH010000016.1"/>
</dbReference>
<accession>A0A6L9LCT7</accession>
<dbReference type="Pfam" id="PF19666">
    <property type="entry name" value="DUF6169"/>
    <property type="match status" value="1"/>
</dbReference>
<name>A0A6L9LCT7_9BACT</name>
<reference evidence="1 2" key="1">
    <citation type="submission" date="2020-02" db="EMBL/GenBank/DDBJ databases">
        <title>Draft genome sequence of two Spirosoma agri KCTC 52727 and Spirosoma terrae KCTC 52035.</title>
        <authorList>
            <person name="Rojas J."/>
            <person name="Ambika Manirajan B."/>
            <person name="Suarez C."/>
            <person name="Ratering S."/>
            <person name="Schnell S."/>
        </authorList>
    </citation>
    <scope>NUCLEOTIDE SEQUENCE [LARGE SCALE GENOMIC DNA]</scope>
    <source>
        <strain evidence="1 2">KCTC 52035</strain>
    </source>
</reference>
<dbReference type="InterPro" id="IPR046167">
    <property type="entry name" value="DUF6169"/>
</dbReference>
<keyword evidence="2" id="KW-1185">Reference proteome</keyword>
<protein>
    <submittedName>
        <fullName evidence="1">Uncharacterized protein</fullName>
    </submittedName>
</protein>
<dbReference type="Proteomes" id="UP000474175">
    <property type="component" value="Unassembled WGS sequence"/>
</dbReference>